<dbReference type="InterPro" id="IPR056494">
    <property type="entry name" value="DUF7108_C"/>
</dbReference>
<keyword evidence="4" id="KW-1185">Reference proteome</keyword>
<dbReference type="InterPro" id="IPR055532">
    <property type="entry name" value="DUF7108_N"/>
</dbReference>
<dbReference type="AlphaFoldDB" id="A0AAE3K8B0"/>
<dbReference type="Pfam" id="PF23418">
    <property type="entry name" value="DUF7108"/>
    <property type="match status" value="1"/>
</dbReference>
<proteinExistence type="predicted"/>
<dbReference type="EMBL" id="JAKRVY010000009">
    <property type="protein sequence ID" value="MCL9814799.1"/>
    <property type="molecule type" value="Genomic_DNA"/>
</dbReference>
<comment type="caution">
    <text evidence="3">The sequence shown here is derived from an EMBL/GenBank/DDBJ whole genome shotgun (WGS) entry which is preliminary data.</text>
</comment>
<organism evidence="3 4">
    <name type="scientific">Natranaeroarchaeum aerophilus</name>
    <dbReference type="NCBI Taxonomy" id="2917711"/>
    <lineage>
        <taxon>Archaea</taxon>
        <taxon>Methanobacteriati</taxon>
        <taxon>Methanobacteriota</taxon>
        <taxon>Stenosarchaea group</taxon>
        <taxon>Halobacteria</taxon>
        <taxon>Halobacteriales</taxon>
        <taxon>Natronoarchaeaceae</taxon>
        <taxon>Natranaeroarchaeum</taxon>
    </lineage>
</organism>
<protein>
    <submittedName>
        <fullName evidence="3">RnhA operon protein</fullName>
    </submittedName>
</protein>
<feature type="domain" description="DUF7108" evidence="2">
    <location>
        <begin position="93"/>
        <end position="181"/>
    </location>
</feature>
<evidence type="ECO:0000259" key="1">
    <source>
        <dbReference type="Pfam" id="PF23418"/>
    </source>
</evidence>
<accession>A0AAE3K8B0</accession>
<evidence type="ECO:0000313" key="3">
    <source>
        <dbReference type="EMBL" id="MCL9814799.1"/>
    </source>
</evidence>
<feature type="domain" description="DUF7108" evidence="1">
    <location>
        <begin position="3"/>
        <end position="88"/>
    </location>
</feature>
<evidence type="ECO:0000259" key="2">
    <source>
        <dbReference type="Pfam" id="PF23420"/>
    </source>
</evidence>
<dbReference type="RefSeq" id="WP_250598029.1">
    <property type="nucleotide sequence ID" value="NZ_JAKRVY010000009.1"/>
</dbReference>
<evidence type="ECO:0000313" key="4">
    <source>
        <dbReference type="Proteomes" id="UP001202674"/>
    </source>
</evidence>
<dbReference type="Pfam" id="PF23420">
    <property type="entry name" value="DUF7108_C"/>
    <property type="match status" value="1"/>
</dbReference>
<gene>
    <name evidence="3" type="ORF">AArcSt11_14155</name>
</gene>
<name>A0AAE3K8B0_9EURY</name>
<sequence length="184" mass="21354">MPELPTDVIEEAERLTRLAREVSDGSECDAYLSRRDDLLDDEAFEARIRSEDSREVLVLHPAEWLDDGTIRPDRIEDTDRAVEIPLTGPGDPDDWQTVKKHNRDVVERVRENHGDLHGDNARALAEFIGNHYARPIESATAAELQEFRTEYYPRNVWPTEEQRDVVDRSIEVVFETVDRRVPEY</sequence>
<dbReference type="Proteomes" id="UP001202674">
    <property type="component" value="Unassembled WGS sequence"/>
</dbReference>
<reference evidence="3 4" key="1">
    <citation type="journal article" date="2022" name="Syst. Appl. Microbiol.">
        <title>Natronocalculus amylovorans gen. nov., sp. nov., and Natranaeroarchaeum aerophilus sp. nov., dominant culturable amylolytic natronoarchaea from hypersaline soda lakes in southwestern Siberia.</title>
        <authorList>
            <person name="Sorokin D.Y."/>
            <person name="Elcheninov A.G."/>
            <person name="Khizhniak T.V."/>
            <person name="Koenen M."/>
            <person name="Bale N.J."/>
            <person name="Damste J.S.S."/>
            <person name="Kublanov I.V."/>
        </authorList>
    </citation>
    <scope>NUCLEOTIDE SEQUENCE [LARGE SCALE GENOMIC DNA]</scope>
    <source>
        <strain evidence="3 4">AArc-St1-1</strain>
    </source>
</reference>